<accession>A0A422PMT9</accession>
<dbReference type="GeneID" id="40318065"/>
<evidence type="ECO:0000313" key="5">
    <source>
        <dbReference type="Proteomes" id="UP000284403"/>
    </source>
</evidence>
<organism evidence="4 5">
    <name type="scientific">Trypanosoma conorhini</name>
    <dbReference type="NCBI Taxonomy" id="83891"/>
    <lineage>
        <taxon>Eukaryota</taxon>
        <taxon>Discoba</taxon>
        <taxon>Euglenozoa</taxon>
        <taxon>Kinetoplastea</taxon>
        <taxon>Metakinetoplastina</taxon>
        <taxon>Trypanosomatida</taxon>
        <taxon>Trypanosomatidae</taxon>
        <taxon>Trypanosoma</taxon>
    </lineage>
</organism>
<feature type="signal peptide" evidence="3">
    <location>
        <begin position="1"/>
        <end position="22"/>
    </location>
</feature>
<dbReference type="EMBL" id="MKKU01000216">
    <property type="protein sequence ID" value="RNF19027.1"/>
    <property type="molecule type" value="Genomic_DNA"/>
</dbReference>
<dbReference type="RefSeq" id="XP_029228694.1">
    <property type="nucleotide sequence ID" value="XM_029371364.1"/>
</dbReference>
<evidence type="ECO:0000256" key="3">
    <source>
        <dbReference type="SAM" id="SignalP"/>
    </source>
</evidence>
<name>A0A422PMT9_9TRYP</name>
<evidence type="ECO:0000256" key="2">
    <source>
        <dbReference type="SAM" id="Phobius"/>
    </source>
</evidence>
<keyword evidence="2" id="KW-1133">Transmembrane helix</keyword>
<sequence length="1476" mass="158300">MFLIRLVLFSALVLIHLSPTEGTFFAVRGGCIDDPGKWTACVHSAAENGAVVAFLRAQEMSAAGIAGYVQGGNVYWNDGSAMNWKPPGFDPSSAADAGFLVVRSDASWGVLAYDVFPDTIFICTDGEVLPGTTTTTSTEAPATTTTEAPTEAPTNVSEVVDALAGAMSAVGTFDIVPSTTNTVEVPVKATALLHQLDVLRQRHHYFFGVYFAEKGDAVKPQGVSTLMRGTGSTLEFIVPLSLMDLGVRQYLTRVVAVNNLGTSIYRQTDARLLIHSVEEVLQNLKGSVEINEEDMVDGRDIIRPLRVMGPGTRVQHTVAVSPSAFSGLSLTMINHRRVGKACAPSNLPIEFVFANGKLQLFLPREYVERVRTAPRSLCASVAGKHVAIAALEGRRWKFTAAKSNYAWGEPIQVLASGASSAAVASNMYSAFLSHSARCTSVDDGVVSLELETSALPAGGSTSSLPREQQQELTLYLNTASAGKKTGYLCAQHASTGRKIPIVSLAGSRVRVTGELPTMLPSGWVAFFNGSTGSMTLKDVVLPSQSESDVEHFNFVLRLITQNSLRVRFVPLPVGAGWATRLQRCRGNTAGNEMQFAANGGILQMNTPFFPSDSVGVLCAGAEYLRVNYRVYEPLQWLQRFGGSDAAVLSAVLPSLPTSAVRLSVTNWDVSAHFAVRLAVDGRCHVGFTANVWQASDAAHAVSFPNTVSGTFTLCVGVYTAAGGTSMFVSTDRKVFVISYETGLKAWKKEQEVLSGTWTPCGASSVCGYVSPQPFLEVCGRQTVTHAWPSIVTEMFYSLGSLSVKLRGEAQIYPGALVEDRVFVKREKFSCQNLSRVEVSGDGHLYSTSAVINQAHSVVSLKPSTPLAGVVLGFATWDEGCDSTSIRHKVLVSTVAPAAGPVSALDLVSLLGGREEMYFVVCVLQATSWRTVSQTHIHAIPSGAEAKSVGADAIATLSPNEHERLLYLWQTGTEEWNIVGSFLPNVAMSLALVWDNASCHASPAYAALMRYVSPTTALVRVEASFIAAAPTPTSLLYPCYSIEGAPALPLRIEQRRKRCVVILNLSLSSLNYLPHFAIRYNTTEYTTIIFSDPLNAPITQLELFLLPSPVEAGAATSCSPTAQRHVLSLLVQVNEFGLRYVTIAPSVPAMLGSAGREVYLRLCATASKGVSPSFVQVSAYLVVNSIGSVTQPAPFSLELVFLSLNNTGHLLPLPKCAESVKRYVVDATGWSLDQRGILITSKGNNRFLLFIEPTLEVTGEDATKQLRAVYRAMASGKHLPLRVSYADGLWFVLCSVEGVHLFNQTPYDELPRVVVTGLDAANGAYDGDLTKQTITIFCIVIVPVVVGFVVFSLQRTVPRLSLPNLGKGWLKQRNGNGRGTRAKAAHNAVFAVLDCEGPDSPPPRIPHSMETDVHRAALAAENSAAGPLYDSDGDEAPTSLGCTPPPPPPLPVGNATFSFREHGAGETSRDRNDEENA</sequence>
<keyword evidence="5" id="KW-1185">Reference proteome</keyword>
<comment type="caution">
    <text evidence="4">The sequence shown here is derived from an EMBL/GenBank/DDBJ whole genome shotgun (WGS) entry which is preliminary data.</text>
</comment>
<gene>
    <name evidence="4" type="ORF">Tco025E_04454</name>
</gene>
<dbReference type="CDD" id="cd00037">
    <property type="entry name" value="CLECT"/>
    <property type="match status" value="1"/>
</dbReference>
<feature type="region of interest" description="Disordered" evidence="1">
    <location>
        <begin position="1421"/>
        <end position="1476"/>
    </location>
</feature>
<feature type="chain" id="PRO_5019330729" description="Membrane-associated protein" evidence="3">
    <location>
        <begin position="23"/>
        <end position="1476"/>
    </location>
</feature>
<keyword evidence="2" id="KW-0812">Transmembrane</keyword>
<evidence type="ECO:0000313" key="4">
    <source>
        <dbReference type="EMBL" id="RNF19027.1"/>
    </source>
</evidence>
<feature type="region of interest" description="Disordered" evidence="1">
    <location>
        <begin position="132"/>
        <end position="152"/>
    </location>
</feature>
<keyword evidence="3" id="KW-0732">Signal</keyword>
<evidence type="ECO:0008006" key="6">
    <source>
        <dbReference type="Google" id="ProtNLM"/>
    </source>
</evidence>
<evidence type="ECO:0000256" key="1">
    <source>
        <dbReference type="SAM" id="MobiDB-lite"/>
    </source>
</evidence>
<dbReference type="OrthoDB" id="271480at2759"/>
<feature type="compositionally biased region" description="Basic and acidic residues" evidence="1">
    <location>
        <begin position="1458"/>
        <end position="1476"/>
    </location>
</feature>
<feature type="transmembrane region" description="Helical" evidence="2">
    <location>
        <begin position="1333"/>
        <end position="1352"/>
    </location>
</feature>
<proteinExistence type="predicted"/>
<reference evidence="4 5" key="1">
    <citation type="journal article" date="2018" name="BMC Genomics">
        <title>Genomic comparison of Trypanosoma conorhini and Trypanosoma rangeli to Trypanosoma cruzi strains of high and low virulence.</title>
        <authorList>
            <person name="Bradwell K.R."/>
            <person name="Koparde V.N."/>
            <person name="Matveyev A.V."/>
            <person name="Serrano M.G."/>
            <person name="Alves J.M."/>
            <person name="Parikh H."/>
            <person name="Huang B."/>
            <person name="Lee V."/>
            <person name="Espinosa-Alvarez O."/>
            <person name="Ortiz P.A."/>
            <person name="Costa-Martins A.G."/>
            <person name="Teixeira M.M."/>
            <person name="Buck G.A."/>
        </authorList>
    </citation>
    <scope>NUCLEOTIDE SEQUENCE [LARGE SCALE GENOMIC DNA]</scope>
    <source>
        <strain evidence="4 5">025E</strain>
    </source>
</reference>
<dbReference type="Proteomes" id="UP000284403">
    <property type="component" value="Unassembled WGS sequence"/>
</dbReference>
<keyword evidence="2" id="KW-0472">Membrane</keyword>
<protein>
    <recommendedName>
        <fullName evidence="6">Membrane-associated protein</fullName>
    </recommendedName>
</protein>